<dbReference type="AlphaFoldDB" id="A0A067GSY6"/>
<dbReference type="InterPro" id="IPR017937">
    <property type="entry name" value="Thioredoxin_CS"/>
</dbReference>
<keyword evidence="3" id="KW-1185">Reference proteome</keyword>
<dbReference type="Gene3D" id="3.40.30.10">
    <property type="entry name" value="Glutaredoxin"/>
    <property type="match status" value="1"/>
</dbReference>
<dbReference type="PANTHER" id="PTHR10438:SF463">
    <property type="entry name" value="THIOREDOXIN"/>
    <property type="match status" value="1"/>
</dbReference>
<dbReference type="InterPro" id="IPR050620">
    <property type="entry name" value="Thioredoxin_H-type-like"/>
</dbReference>
<feature type="domain" description="Thioredoxin" evidence="1">
    <location>
        <begin position="52"/>
        <end position="162"/>
    </location>
</feature>
<dbReference type="STRING" id="2711.A0A067GSY6"/>
<evidence type="ECO:0000313" key="3">
    <source>
        <dbReference type="Proteomes" id="UP000027120"/>
    </source>
</evidence>
<sequence>MGANVSSLENPHGFIHAKTPLVMELQSKHQWRSQYEASKQSDRLVMTNETGFCLIYCINEMVLNINDGGNVVFWVLKVVIYYTAAWCGPCKFIEPYVKDFAAMYTDVQFIKIDVDWLPEAAKAFDLIDVLPTFVLVKRGKEIDRVVGAKKDELQMKTEKRRN</sequence>
<dbReference type="PANTHER" id="PTHR10438">
    <property type="entry name" value="THIOREDOXIN"/>
    <property type="match status" value="1"/>
</dbReference>
<dbReference type="PROSITE" id="PS00194">
    <property type="entry name" value="THIOREDOXIN_1"/>
    <property type="match status" value="1"/>
</dbReference>
<name>A0A067GSY6_CITSI</name>
<organism evidence="2 3">
    <name type="scientific">Citrus sinensis</name>
    <name type="common">Sweet orange</name>
    <name type="synonym">Citrus aurantium var. sinensis</name>
    <dbReference type="NCBI Taxonomy" id="2711"/>
    <lineage>
        <taxon>Eukaryota</taxon>
        <taxon>Viridiplantae</taxon>
        <taxon>Streptophyta</taxon>
        <taxon>Embryophyta</taxon>
        <taxon>Tracheophyta</taxon>
        <taxon>Spermatophyta</taxon>
        <taxon>Magnoliopsida</taxon>
        <taxon>eudicotyledons</taxon>
        <taxon>Gunneridae</taxon>
        <taxon>Pentapetalae</taxon>
        <taxon>rosids</taxon>
        <taxon>malvids</taxon>
        <taxon>Sapindales</taxon>
        <taxon>Rutaceae</taxon>
        <taxon>Aurantioideae</taxon>
        <taxon>Citrus</taxon>
    </lineage>
</organism>
<dbReference type="InterPro" id="IPR013766">
    <property type="entry name" value="Thioredoxin_domain"/>
</dbReference>
<protein>
    <recommendedName>
        <fullName evidence="1">Thioredoxin domain-containing protein</fullName>
    </recommendedName>
</protein>
<proteinExistence type="predicted"/>
<accession>A0A067GSY6</accession>
<dbReference type="PROSITE" id="PS51352">
    <property type="entry name" value="THIOREDOXIN_2"/>
    <property type="match status" value="1"/>
</dbReference>
<reference evidence="2 3" key="1">
    <citation type="submission" date="2014-04" db="EMBL/GenBank/DDBJ databases">
        <authorList>
            <consortium name="International Citrus Genome Consortium"/>
            <person name="Gmitter F."/>
            <person name="Chen C."/>
            <person name="Farmerie W."/>
            <person name="Harkins T."/>
            <person name="Desany B."/>
            <person name="Mohiuddin M."/>
            <person name="Kodira C."/>
            <person name="Borodovsky M."/>
            <person name="Lomsadze A."/>
            <person name="Burns P."/>
            <person name="Jenkins J."/>
            <person name="Prochnik S."/>
            <person name="Shu S."/>
            <person name="Chapman J."/>
            <person name="Pitluck S."/>
            <person name="Schmutz J."/>
            <person name="Rokhsar D."/>
        </authorList>
    </citation>
    <scope>NUCLEOTIDE SEQUENCE</scope>
</reference>
<dbReference type="SUPFAM" id="SSF52833">
    <property type="entry name" value="Thioredoxin-like"/>
    <property type="match status" value="1"/>
</dbReference>
<dbReference type="SMR" id="A0A067GSY6"/>
<dbReference type="Pfam" id="PF00085">
    <property type="entry name" value="Thioredoxin"/>
    <property type="match status" value="1"/>
</dbReference>
<dbReference type="InterPro" id="IPR036249">
    <property type="entry name" value="Thioredoxin-like_sf"/>
</dbReference>
<evidence type="ECO:0000313" key="2">
    <source>
        <dbReference type="EMBL" id="KDO82714.1"/>
    </source>
</evidence>
<dbReference type="CDD" id="cd02947">
    <property type="entry name" value="TRX_family"/>
    <property type="match status" value="1"/>
</dbReference>
<dbReference type="EMBL" id="KK784875">
    <property type="protein sequence ID" value="KDO82714.1"/>
    <property type="molecule type" value="Genomic_DNA"/>
</dbReference>
<dbReference type="Proteomes" id="UP000027120">
    <property type="component" value="Unassembled WGS sequence"/>
</dbReference>
<evidence type="ECO:0000259" key="1">
    <source>
        <dbReference type="PROSITE" id="PS51352"/>
    </source>
</evidence>
<gene>
    <name evidence="2" type="ORF">CISIN_1g0312711mg</name>
</gene>